<accession>A0AAP0KPQ3</accession>
<dbReference type="AlphaFoldDB" id="A0AAP0KPQ3"/>
<sequence length="248" mass="28118">MLPNPNLISCNFSTCSSLLIKTQITRHSNQPTLNAQKSKLSFLKTLNPPCTISSIPPLFHRRIGLQICHNSFDSVEESQDPDVNKLGSGNGGDGGDWTTSILLFGLWGALMYYVFLLTPNQTPIRDMYFLEKLLNLKGDDGFRMNEVLVSLWYIMGLWPVVYSMLLIPSGRSLNLQLKRQSYCLAISRDFIFWWCICSSSIFCSLETTIASCRRSRAQEMASKCFGIKSYCLDVDWCRTIINCICRSC</sequence>
<evidence type="ECO:0000313" key="2">
    <source>
        <dbReference type="EMBL" id="KAK9156361.1"/>
    </source>
</evidence>
<keyword evidence="1" id="KW-1133">Transmembrane helix</keyword>
<keyword evidence="3" id="KW-1185">Reference proteome</keyword>
<dbReference type="EMBL" id="JBBNAE010000001">
    <property type="protein sequence ID" value="KAK9156361.1"/>
    <property type="molecule type" value="Genomic_DNA"/>
</dbReference>
<reference evidence="2 3" key="1">
    <citation type="submission" date="2024-01" db="EMBL/GenBank/DDBJ databases">
        <title>Genome assemblies of Stephania.</title>
        <authorList>
            <person name="Yang L."/>
        </authorList>
    </citation>
    <scope>NUCLEOTIDE SEQUENCE [LARGE SCALE GENOMIC DNA]</scope>
    <source>
        <strain evidence="2">QJT</strain>
        <tissue evidence="2">Leaf</tissue>
    </source>
</reference>
<feature type="transmembrane region" description="Helical" evidence="1">
    <location>
        <begin position="147"/>
        <end position="170"/>
    </location>
</feature>
<dbReference type="Proteomes" id="UP001417504">
    <property type="component" value="Unassembled WGS sequence"/>
</dbReference>
<organism evidence="2 3">
    <name type="scientific">Stephania japonica</name>
    <dbReference type="NCBI Taxonomy" id="461633"/>
    <lineage>
        <taxon>Eukaryota</taxon>
        <taxon>Viridiplantae</taxon>
        <taxon>Streptophyta</taxon>
        <taxon>Embryophyta</taxon>
        <taxon>Tracheophyta</taxon>
        <taxon>Spermatophyta</taxon>
        <taxon>Magnoliopsida</taxon>
        <taxon>Ranunculales</taxon>
        <taxon>Menispermaceae</taxon>
        <taxon>Menispermoideae</taxon>
        <taxon>Cissampelideae</taxon>
        <taxon>Stephania</taxon>
    </lineage>
</organism>
<evidence type="ECO:0000313" key="3">
    <source>
        <dbReference type="Proteomes" id="UP001417504"/>
    </source>
</evidence>
<comment type="caution">
    <text evidence="2">The sequence shown here is derived from an EMBL/GenBank/DDBJ whole genome shotgun (WGS) entry which is preliminary data.</text>
</comment>
<protein>
    <recommendedName>
        <fullName evidence="4">Transmembrane protein</fullName>
    </recommendedName>
</protein>
<evidence type="ECO:0008006" key="4">
    <source>
        <dbReference type="Google" id="ProtNLM"/>
    </source>
</evidence>
<gene>
    <name evidence="2" type="ORF">Sjap_003841</name>
</gene>
<dbReference type="PANTHER" id="PTHR36009:SF3">
    <property type="entry name" value="TRANSMEMBRANE PROTEIN"/>
    <property type="match status" value="1"/>
</dbReference>
<feature type="transmembrane region" description="Helical" evidence="1">
    <location>
        <begin position="97"/>
        <end position="117"/>
    </location>
</feature>
<feature type="transmembrane region" description="Helical" evidence="1">
    <location>
        <begin position="190"/>
        <end position="210"/>
    </location>
</feature>
<evidence type="ECO:0000256" key="1">
    <source>
        <dbReference type="SAM" id="Phobius"/>
    </source>
</evidence>
<keyword evidence="1" id="KW-0812">Transmembrane</keyword>
<dbReference type="PANTHER" id="PTHR36009">
    <property type="match status" value="1"/>
</dbReference>
<keyword evidence="1" id="KW-0472">Membrane</keyword>
<name>A0AAP0KPQ3_9MAGN</name>
<proteinExistence type="predicted"/>